<dbReference type="PANTHER" id="PTHR35565">
    <property type="entry name" value="CYTOPLASMIC PROTEIN-RELATED"/>
    <property type="match status" value="1"/>
</dbReference>
<evidence type="ECO:0000259" key="2">
    <source>
        <dbReference type="Pfam" id="PF18945"/>
    </source>
</evidence>
<reference evidence="3 4" key="1">
    <citation type="submission" date="2016-03" db="EMBL/GenBank/DDBJ databases">
        <title>Photobacterium proteolyticum sp. nov. a protease producing bacterium isolated from ocean sediments of Laizhou Bay.</title>
        <authorList>
            <person name="Li Y."/>
        </authorList>
    </citation>
    <scope>NUCLEOTIDE SEQUENCE [LARGE SCALE GENOMIC DNA]</scope>
    <source>
        <strain evidence="3 4">R-40508</strain>
    </source>
</reference>
<dbReference type="Pfam" id="PF18945">
    <property type="entry name" value="VipB_2"/>
    <property type="match status" value="1"/>
</dbReference>
<gene>
    <name evidence="3" type="ORF">A3K86_19005</name>
</gene>
<dbReference type="STRING" id="858640.A3K86_19005"/>
<dbReference type="AlphaFoldDB" id="A0A178K2W2"/>
<dbReference type="EMBL" id="LVHF01000033">
    <property type="protein sequence ID" value="OAN11063.1"/>
    <property type="molecule type" value="Genomic_DNA"/>
</dbReference>
<dbReference type="Pfam" id="PF05943">
    <property type="entry name" value="VipB"/>
    <property type="match status" value="1"/>
</dbReference>
<evidence type="ECO:0000313" key="4">
    <source>
        <dbReference type="Proteomes" id="UP000078503"/>
    </source>
</evidence>
<protein>
    <submittedName>
        <fullName evidence="3">Type VI secretion protein</fullName>
    </submittedName>
</protein>
<dbReference type="InterPro" id="IPR044031">
    <property type="entry name" value="TssC1_N"/>
</dbReference>
<name>A0A178K2W2_9GAMM</name>
<organism evidence="3 4">
    <name type="scientific">Photobacterium jeanii</name>
    <dbReference type="NCBI Taxonomy" id="858640"/>
    <lineage>
        <taxon>Bacteria</taxon>
        <taxon>Pseudomonadati</taxon>
        <taxon>Pseudomonadota</taxon>
        <taxon>Gammaproteobacteria</taxon>
        <taxon>Vibrionales</taxon>
        <taxon>Vibrionaceae</taxon>
        <taxon>Photobacterium</taxon>
    </lineage>
</organism>
<sequence>MRSTLSFVSEKSLTPYEIDNHEIYGKYAESQLIDAFLDIQDDGVALKVWLDIHNEALRKSASGHIDKKHIMSLLGFAITAIDNKMNNQLNSIIHSEKFKKLEASWRGVKYLVDEKAIYDKDQDCKVKLLHLSWKELSRDCTKAIEFDQSDFFRIIYNNEFNMPGGEPFNLLIGDYKITHKIDRLDGINDIDVLRKVTQVSAAAFAPFITSAEPSFMGVDTFSELASVRDINEQFSQMDYINWNSLREMDDSKFLGITLPDILMRAPYKRDGSRREKFYFHEVQCDSESDFLWGNAAYAFGAVCVRAFCESGWFSQIRGVQQGQLRKGVVVRVPYSSYCVTRRLNKHKMSVNLQVGDKLEKQLADSGFIPISTISNESLLTFYSNASVNTPKRTGSSSDIVNARLASMLQYILCVSRFAHYIKVICRDKVGGFETEAQLNQFLQSWILNYTSTSDDLTDELLAKYPLNEAQVRVKEIAGKPGHFYSVMHLRPHFQLDQMVSNIRLITELSPILNRHG</sequence>
<keyword evidence="4" id="KW-1185">Reference proteome</keyword>
<dbReference type="InterPro" id="IPR044032">
    <property type="entry name" value="TssC1_C"/>
</dbReference>
<feature type="domain" description="TssC1 N-terminal" evidence="1">
    <location>
        <begin position="77"/>
        <end position="388"/>
    </location>
</feature>
<comment type="caution">
    <text evidence="3">The sequence shown here is derived from an EMBL/GenBank/DDBJ whole genome shotgun (WGS) entry which is preliminary data.</text>
</comment>
<evidence type="ECO:0000259" key="1">
    <source>
        <dbReference type="Pfam" id="PF05943"/>
    </source>
</evidence>
<feature type="domain" description="TssC1 C-terminal" evidence="2">
    <location>
        <begin position="400"/>
        <end position="508"/>
    </location>
</feature>
<dbReference type="RefSeq" id="WP_068335106.1">
    <property type="nucleotide sequence ID" value="NZ_LVHF01000033.1"/>
</dbReference>
<accession>A0A178K2W2</accession>
<dbReference type="OrthoDB" id="9764000at2"/>
<evidence type="ECO:0000313" key="3">
    <source>
        <dbReference type="EMBL" id="OAN11063.1"/>
    </source>
</evidence>
<dbReference type="InterPro" id="IPR010269">
    <property type="entry name" value="T6SS_TssC-like"/>
</dbReference>
<dbReference type="Proteomes" id="UP000078503">
    <property type="component" value="Unassembled WGS sequence"/>
</dbReference>
<dbReference type="NCBIfam" id="TIGR03355">
    <property type="entry name" value="VI_chp_2"/>
    <property type="match status" value="1"/>
</dbReference>
<dbReference type="PANTHER" id="PTHR35565:SF3">
    <property type="entry name" value="TYPE VI SECRETION SYSTEM SHEATH PROTEIN TSSC1"/>
    <property type="match status" value="1"/>
</dbReference>
<proteinExistence type="predicted"/>